<evidence type="ECO:0000313" key="2">
    <source>
        <dbReference type="EMBL" id="OJJ32891.1"/>
    </source>
</evidence>
<dbReference type="STRING" id="1073089.A0A1L9RD95"/>
<proteinExistence type="predicted"/>
<dbReference type="VEuPathDB" id="FungiDB:ASPWEDRAFT_42929"/>
<protein>
    <recommendedName>
        <fullName evidence="4">Aminoglycoside phosphotransferase domain-containing protein</fullName>
    </recommendedName>
</protein>
<name>A0A1L9RD95_ASPWE</name>
<reference evidence="3" key="1">
    <citation type="journal article" date="2017" name="Genome Biol.">
        <title>Comparative genomics reveals high biological diversity and specific adaptations in the industrially and medically important fungal genus Aspergillus.</title>
        <authorList>
            <person name="de Vries R.P."/>
            <person name="Riley R."/>
            <person name="Wiebenga A."/>
            <person name="Aguilar-Osorio G."/>
            <person name="Amillis S."/>
            <person name="Uchima C.A."/>
            <person name="Anderluh G."/>
            <person name="Asadollahi M."/>
            <person name="Askin M."/>
            <person name="Barry K."/>
            <person name="Battaglia E."/>
            <person name="Bayram O."/>
            <person name="Benocci T."/>
            <person name="Braus-Stromeyer S.A."/>
            <person name="Caldana C."/>
            <person name="Canovas D."/>
            <person name="Cerqueira G.C."/>
            <person name="Chen F."/>
            <person name="Chen W."/>
            <person name="Choi C."/>
            <person name="Clum A."/>
            <person name="Dos Santos R.A."/>
            <person name="Damasio A.R."/>
            <person name="Diallinas G."/>
            <person name="Emri T."/>
            <person name="Fekete E."/>
            <person name="Flipphi M."/>
            <person name="Freyberg S."/>
            <person name="Gallo A."/>
            <person name="Gournas C."/>
            <person name="Habgood R."/>
            <person name="Hainaut M."/>
            <person name="Harispe M.L."/>
            <person name="Henrissat B."/>
            <person name="Hilden K.S."/>
            <person name="Hope R."/>
            <person name="Hossain A."/>
            <person name="Karabika E."/>
            <person name="Karaffa L."/>
            <person name="Karanyi Z."/>
            <person name="Krasevec N."/>
            <person name="Kuo A."/>
            <person name="Kusch H."/>
            <person name="LaButti K."/>
            <person name="Lagendijk E.L."/>
            <person name="Lapidus A."/>
            <person name="Levasseur A."/>
            <person name="Lindquist E."/>
            <person name="Lipzen A."/>
            <person name="Logrieco A.F."/>
            <person name="MacCabe A."/>
            <person name="Maekelae M.R."/>
            <person name="Malavazi I."/>
            <person name="Melin P."/>
            <person name="Meyer V."/>
            <person name="Mielnichuk N."/>
            <person name="Miskei M."/>
            <person name="Molnar A.P."/>
            <person name="Mule G."/>
            <person name="Ngan C.Y."/>
            <person name="Orejas M."/>
            <person name="Orosz E."/>
            <person name="Ouedraogo J.P."/>
            <person name="Overkamp K.M."/>
            <person name="Park H.-S."/>
            <person name="Perrone G."/>
            <person name="Piumi F."/>
            <person name="Punt P.J."/>
            <person name="Ram A.F."/>
            <person name="Ramon A."/>
            <person name="Rauscher S."/>
            <person name="Record E."/>
            <person name="Riano-Pachon D.M."/>
            <person name="Robert V."/>
            <person name="Roehrig J."/>
            <person name="Ruller R."/>
            <person name="Salamov A."/>
            <person name="Salih N.S."/>
            <person name="Samson R.A."/>
            <person name="Sandor E."/>
            <person name="Sanguinetti M."/>
            <person name="Schuetze T."/>
            <person name="Sepcic K."/>
            <person name="Shelest E."/>
            <person name="Sherlock G."/>
            <person name="Sophianopoulou V."/>
            <person name="Squina F.M."/>
            <person name="Sun H."/>
            <person name="Susca A."/>
            <person name="Todd R.B."/>
            <person name="Tsang A."/>
            <person name="Unkles S.E."/>
            <person name="van de Wiele N."/>
            <person name="van Rossen-Uffink D."/>
            <person name="Oliveira J.V."/>
            <person name="Vesth T.C."/>
            <person name="Visser J."/>
            <person name="Yu J.-H."/>
            <person name="Zhou M."/>
            <person name="Andersen M.R."/>
            <person name="Archer D.B."/>
            <person name="Baker S.E."/>
            <person name="Benoit I."/>
            <person name="Brakhage A.A."/>
            <person name="Braus G.H."/>
            <person name="Fischer R."/>
            <person name="Frisvad J.C."/>
            <person name="Goldman G.H."/>
            <person name="Houbraken J."/>
            <person name="Oakley B."/>
            <person name="Pocsi I."/>
            <person name="Scazzocchio C."/>
            <person name="Seiboth B."/>
            <person name="vanKuyk P.A."/>
            <person name="Wortman J."/>
            <person name="Dyer P.S."/>
            <person name="Grigoriev I.V."/>
        </authorList>
    </citation>
    <scope>NUCLEOTIDE SEQUENCE [LARGE SCALE GENOMIC DNA]</scope>
    <source>
        <strain evidence="3">DTO 134E9</strain>
    </source>
</reference>
<dbReference type="EMBL" id="KV878214">
    <property type="protein sequence ID" value="OJJ32891.1"/>
    <property type="molecule type" value="Genomic_DNA"/>
</dbReference>
<evidence type="ECO:0008006" key="4">
    <source>
        <dbReference type="Google" id="ProtNLM"/>
    </source>
</evidence>
<dbReference type="OrthoDB" id="5401170at2759"/>
<evidence type="ECO:0000256" key="1">
    <source>
        <dbReference type="SAM" id="MobiDB-lite"/>
    </source>
</evidence>
<gene>
    <name evidence="2" type="ORF">ASPWEDRAFT_42929</name>
</gene>
<dbReference type="Proteomes" id="UP000184383">
    <property type="component" value="Unassembled WGS sequence"/>
</dbReference>
<dbReference type="SUPFAM" id="SSF56112">
    <property type="entry name" value="Protein kinase-like (PK-like)"/>
    <property type="match status" value="1"/>
</dbReference>
<dbReference type="RefSeq" id="XP_040686568.1">
    <property type="nucleotide sequence ID" value="XM_040835905.1"/>
</dbReference>
<organism evidence="2 3">
    <name type="scientific">Aspergillus wentii DTO 134E9</name>
    <dbReference type="NCBI Taxonomy" id="1073089"/>
    <lineage>
        <taxon>Eukaryota</taxon>
        <taxon>Fungi</taxon>
        <taxon>Dikarya</taxon>
        <taxon>Ascomycota</taxon>
        <taxon>Pezizomycotina</taxon>
        <taxon>Eurotiomycetes</taxon>
        <taxon>Eurotiomycetidae</taxon>
        <taxon>Eurotiales</taxon>
        <taxon>Aspergillaceae</taxon>
        <taxon>Aspergillus</taxon>
        <taxon>Aspergillus subgen. Cremei</taxon>
    </lineage>
</organism>
<sequence>MDVYSDYSDSICWFEQNWIGQIIECENSTSWKIVQKLGEHETRWTQDDFEKSKFYSQSCCIFVCEDMKNSTEAIMKVRMQIPYEGSRYHSPERRASQAEPDQRGQSSREIKALDILSKAECFCTPKLRGWKHETQSCNDLVPGGFLDYTVMERLEGKTLSPWWVDSLNDDHKQKLQTAFKTSYIECLNLNFLNLDHRAQNLIWNEEKGICYIIDWESWIQANSYTDWNDDIYSMWDLELC</sequence>
<keyword evidence="3" id="KW-1185">Reference proteome</keyword>
<dbReference type="GeneID" id="63751753"/>
<accession>A0A1L9RD95</accession>
<evidence type="ECO:0000313" key="3">
    <source>
        <dbReference type="Proteomes" id="UP000184383"/>
    </source>
</evidence>
<dbReference type="InterPro" id="IPR011009">
    <property type="entry name" value="Kinase-like_dom_sf"/>
</dbReference>
<dbReference type="AlphaFoldDB" id="A0A1L9RD95"/>
<feature type="region of interest" description="Disordered" evidence="1">
    <location>
        <begin position="87"/>
        <end position="108"/>
    </location>
</feature>